<comment type="caution">
    <text evidence="1">The sequence shown here is derived from an EMBL/GenBank/DDBJ whole genome shotgun (WGS) entry which is preliminary data.</text>
</comment>
<organism evidence="1 2">
    <name type="scientific">Rotaria socialis</name>
    <dbReference type="NCBI Taxonomy" id="392032"/>
    <lineage>
        <taxon>Eukaryota</taxon>
        <taxon>Metazoa</taxon>
        <taxon>Spiralia</taxon>
        <taxon>Gnathifera</taxon>
        <taxon>Rotifera</taxon>
        <taxon>Eurotatoria</taxon>
        <taxon>Bdelloidea</taxon>
        <taxon>Philodinida</taxon>
        <taxon>Philodinidae</taxon>
        <taxon>Rotaria</taxon>
    </lineage>
</organism>
<dbReference type="AlphaFoldDB" id="A0A818XU86"/>
<protein>
    <submittedName>
        <fullName evidence="1">Uncharacterized protein</fullName>
    </submittedName>
</protein>
<feature type="non-terminal residue" evidence="1">
    <location>
        <position position="21"/>
    </location>
</feature>
<evidence type="ECO:0000313" key="2">
    <source>
        <dbReference type="Proteomes" id="UP000663872"/>
    </source>
</evidence>
<proteinExistence type="predicted"/>
<accession>A0A818XU86</accession>
<dbReference type="Proteomes" id="UP000663872">
    <property type="component" value="Unassembled WGS sequence"/>
</dbReference>
<name>A0A818XU86_9BILA</name>
<reference evidence="1" key="1">
    <citation type="submission" date="2021-02" db="EMBL/GenBank/DDBJ databases">
        <authorList>
            <person name="Nowell W R."/>
        </authorList>
    </citation>
    <scope>NUCLEOTIDE SEQUENCE</scope>
</reference>
<evidence type="ECO:0000313" key="1">
    <source>
        <dbReference type="EMBL" id="CAF3742240.1"/>
    </source>
</evidence>
<dbReference type="EMBL" id="CAJNYT010005395">
    <property type="protein sequence ID" value="CAF3742240.1"/>
    <property type="molecule type" value="Genomic_DNA"/>
</dbReference>
<gene>
    <name evidence="1" type="ORF">GRG538_LOCUS30916</name>
</gene>
<sequence length="21" mass="2838">MPDWWFKYAYYVYEMVYLRIT</sequence>